<gene>
    <name evidence="2" type="ORF">DWB62_010700</name>
    <name evidence="1" type="ORF">GNY23_10700</name>
</gene>
<dbReference type="EMBL" id="WOTW01000022">
    <property type="protein sequence ID" value="MUP38282.1"/>
    <property type="molecule type" value="Genomic_DNA"/>
</dbReference>
<evidence type="ECO:0000313" key="4">
    <source>
        <dbReference type="Proteomes" id="UP000462449"/>
    </source>
</evidence>
<dbReference type="RefSeq" id="WP_124992765.1">
    <property type="nucleotide sequence ID" value="NZ_JAVCNR010000006.1"/>
</dbReference>
<sequence length="506" mass="55382">MKNSTKEMENVATLVANSQTGGDEFYAELQKKAQDAVASIFKSPLYPIQYPSQGDFLWNWQNMNNDFNESTYNYINSVVAPGDITNTAKLGSPGSFPNAYIQILNSIMYSLNTKDQGRLDQATKNASTQGGTVVSDYQTCYGNISAEEMEKVKVKTKLDYIIGYIFGSVWSGKEAAGESPISYTQMTEARNLKKLLPNRPASSDQVISDVSIYLNIMSPVNALQDALQNGSWILTSLKDCTEFPDKKNGGIKTVNPNTGVISDKFNVGYSINKSKQEISNDLQNKGRTIEIKMETHSASGSEMNVHIEGQAGFSVGSWLKFGISGGGSYDMSKAEGTSTDCSVSMKWEGYAMIPMGPTAWQQATEKGWYYADPISQAVVNAEKDISGFKFVIKPPFNMDTFKNGGNFGMLNNLLIANYPTVEITYRNANFRKFKESWEEHASGNLTLFGFIKLGSFSQGVYKSSFKESSDNSSFKVTFSASDAIVSVPELQQSAYAIGGAITNPGA</sequence>
<dbReference type="AlphaFoldDB" id="A0A425YBU1"/>
<evidence type="ECO:0000313" key="1">
    <source>
        <dbReference type="EMBL" id="MUP38282.1"/>
    </source>
</evidence>
<comment type="caution">
    <text evidence="1">The sequence shown here is derived from an EMBL/GenBank/DDBJ whole genome shotgun (WGS) entry which is preliminary data.</text>
</comment>
<reference evidence="1 4" key="2">
    <citation type="submission" date="2019-12" db="EMBL/GenBank/DDBJ databases">
        <title>Draft genome sequence of Labilibaculum sp. strain 44 isolated from deep waters of Black Sea.</title>
        <authorList>
            <person name="Yadav S."/>
            <person name="Villanueva L."/>
        </authorList>
    </citation>
    <scope>NUCLEOTIDE SEQUENCE [LARGE SCALE GENOMIC DNA]</scope>
    <source>
        <strain evidence="1 4">44</strain>
    </source>
</reference>
<evidence type="ECO:0000313" key="3">
    <source>
        <dbReference type="Proteomes" id="UP000285951"/>
    </source>
</evidence>
<protein>
    <submittedName>
        <fullName evidence="1">Uncharacterized protein</fullName>
    </submittedName>
</protein>
<dbReference type="Proteomes" id="UP000285951">
    <property type="component" value="Unassembled WGS sequence"/>
</dbReference>
<reference evidence="2 3" key="1">
    <citation type="submission" date="2019-11" db="EMBL/GenBank/DDBJ databases">
        <title>Draft genome sequence of Labilibaculum sp. strain SYP isolated from Black Sea.</title>
        <authorList>
            <person name="Yadav S."/>
            <person name="Villanueva L."/>
        </authorList>
    </citation>
    <scope>NUCLEOTIDE SEQUENCE [LARGE SCALE GENOMIC DNA]</scope>
    <source>
        <strain evidence="2 3">44</strain>
    </source>
</reference>
<keyword evidence="3" id="KW-1185">Reference proteome</keyword>
<organism evidence="1 4">
    <name type="scientific">Labilibaculum euxinus</name>
    <dbReference type="NCBI Taxonomy" id="2686357"/>
    <lineage>
        <taxon>Bacteria</taxon>
        <taxon>Pseudomonadati</taxon>
        <taxon>Bacteroidota</taxon>
        <taxon>Bacteroidia</taxon>
        <taxon>Marinilabiliales</taxon>
        <taxon>Marinifilaceae</taxon>
        <taxon>Labilibaculum</taxon>
    </lineage>
</organism>
<accession>A0A425YBU1</accession>
<dbReference type="EMBL" id="QTZN02000022">
    <property type="protein sequence ID" value="MVB07487.1"/>
    <property type="molecule type" value="Genomic_DNA"/>
</dbReference>
<proteinExistence type="predicted"/>
<dbReference type="OrthoDB" id="7804719at2"/>
<name>A0A425YBU1_9BACT</name>
<dbReference type="Proteomes" id="UP000462449">
    <property type="component" value="Unassembled WGS sequence"/>
</dbReference>
<evidence type="ECO:0000313" key="2">
    <source>
        <dbReference type="EMBL" id="MVB07487.1"/>
    </source>
</evidence>